<dbReference type="InterPro" id="IPR051531">
    <property type="entry name" value="N-acetyltransferase"/>
</dbReference>
<keyword evidence="2" id="KW-0808">Transferase</keyword>
<dbReference type="InterPro" id="IPR016181">
    <property type="entry name" value="Acyl_CoA_acyltransferase"/>
</dbReference>
<dbReference type="Proteomes" id="UP000502996">
    <property type="component" value="Chromosome"/>
</dbReference>
<dbReference type="AlphaFoldDB" id="A0A6G6WDD6"/>
<evidence type="ECO:0000259" key="1">
    <source>
        <dbReference type="PROSITE" id="PS51186"/>
    </source>
</evidence>
<sequence length="175" mass="18828">MSTPRARVVHLSPEVLAALAGGDVAAAEVLLGRPLPAYLVSPERLGVWRRRATQVVETPEDQPWVTGLLVDEDSGEVVGAAGFHGAPDADGMVEVGYGVDPTHRRRGYARAALLHLLERARAHPDVHTLRATVSPSNTASLGLIAQLPFVEVGEQWDEEDGLETVYELDVRRAAT</sequence>
<dbReference type="InterPro" id="IPR000182">
    <property type="entry name" value="GNAT_dom"/>
</dbReference>
<dbReference type="Gene3D" id="3.40.630.30">
    <property type="match status" value="1"/>
</dbReference>
<name>A0A6G6WDD6_9ACTN</name>
<dbReference type="SUPFAM" id="SSF55729">
    <property type="entry name" value="Acyl-CoA N-acyltransferases (Nat)"/>
    <property type="match status" value="1"/>
</dbReference>
<proteinExistence type="predicted"/>
<evidence type="ECO:0000313" key="2">
    <source>
        <dbReference type="EMBL" id="QIG43163.1"/>
    </source>
</evidence>
<dbReference type="CDD" id="cd04301">
    <property type="entry name" value="NAT_SF"/>
    <property type="match status" value="1"/>
</dbReference>
<dbReference type="Pfam" id="PF00583">
    <property type="entry name" value="Acetyltransf_1"/>
    <property type="match status" value="1"/>
</dbReference>
<reference evidence="2 3" key="1">
    <citation type="submission" date="2020-02" db="EMBL/GenBank/DDBJ databases">
        <title>Full genome sequence of Nocardioides sp. R-3366.</title>
        <authorList>
            <person name="Im W.-T."/>
        </authorList>
    </citation>
    <scope>NUCLEOTIDE SEQUENCE [LARGE SCALE GENOMIC DNA]</scope>
    <source>
        <strain evidence="2 3">R-3366</strain>
    </source>
</reference>
<dbReference type="PROSITE" id="PS51186">
    <property type="entry name" value="GNAT"/>
    <property type="match status" value="1"/>
</dbReference>
<dbReference type="KEGG" id="nano:G5V58_10685"/>
<dbReference type="PANTHER" id="PTHR43792:SF13">
    <property type="entry name" value="ACETYLTRANSFERASE"/>
    <property type="match status" value="1"/>
</dbReference>
<keyword evidence="3" id="KW-1185">Reference proteome</keyword>
<dbReference type="RefSeq" id="WP_165232144.1">
    <property type="nucleotide sequence ID" value="NZ_CP049257.1"/>
</dbReference>
<gene>
    <name evidence="2" type="ORF">G5V58_10685</name>
</gene>
<dbReference type="GO" id="GO:0016747">
    <property type="term" value="F:acyltransferase activity, transferring groups other than amino-acyl groups"/>
    <property type="evidence" value="ECO:0007669"/>
    <property type="project" value="InterPro"/>
</dbReference>
<evidence type="ECO:0000313" key="3">
    <source>
        <dbReference type="Proteomes" id="UP000502996"/>
    </source>
</evidence>
<feature type="domain" description="N-acetyltransferase" evidence="1">
    <location>
        <begin position="27"/>
        <end position="171"/>
    </location>
</feature>
<accession>A0A6G6WDD6</accession>
<dbReference type="PANTHER" id="PTHR43792">
    <property type="entry name" value="GNAT FAMILY, PUTATIVE (AFU_ORTHOLOGUE AFUA_3G00765)-RELATED-RELATED"/>
    <property type="match status" value="1"/>
</dbReference>
<organism evidence="2 3">
    <name type="scientific">Nocardioides anomalus</name>
    <dbReference type="NCBI Taxonomy" id="2712223"/>
    <lineage>
        <taxon>Bacteria</taxon>
        <taxon>Bacillati</taxon>
        <taxon>Actinomycetota</taxon>
        <taxon>Actinomycetes</taxon>
        <taxon>Propionibacteriales</taxon>
        <taxon>Nocardioidaceae</taxon>
        <taxon>Nocardioides</taxon>
    </lineage>
</organism>
<protein>
    <submittedName>
        <fullName evidence="2">GNAT family N-acetyltransferase</fullName>
    </submittedName>
</protein>
<dbReference type="EMBL" id="CP049257">
    <property type="protein sequence ID" value="QIG43163.1"/>
    <property type="molecule type" value="Genomic_DNA"/>
</dbReference>